<evidence type="ECO:0000313" key="1">
    <source>
        <dbReference type="EMBL" id="KAF8440383.1"/>
    </source>
</evidence>
<name>A0AAD4BV18_BOLED</name>
<keyword evidence="2" id="KW-1185">Reference proteome</keyword>
<accession>A0AAD4BV18</accession>
<proteinExistence type="predicted"/>
<sequence>MSLEFEEKKPKKKKKRTGIATALGWLRFCAGLPRNILQADTPTGIAGVLVIYQMPSQVSEISAVHTLWSDGLYHIHGDGWHPPIQTLGDDPPTYDTISVGSTNRVQNQRAITRKPTCIDELGTRTRHLPHNVSVEHARVSDVAGSKIFLPIVESLSERRWQSVVE</sequence>
<comment type="caution">
    <text evidence="1">The sequence shown here is derived from an EMBL/GenBank/DDBJ whole genome shotgun (WGS) entry which is preliminary data.</text>
</comment>
<gene>
    <name evidence="1" type="ORF">L210DRAFT_1015310</name>
</gene>
<dbReference type="Proteomes" id="UP001194468">
    <property type="component" value="Unassembled WGS sequence"/>
</dbReference>
<reference evidence="1" key="1">
    <citation type="submission" date="2019-10" db="EMBL/GenBank/DDBJ databases">
        <authorList>
            <consortium name="DOE Joint Genome Institute"/>
            <person name="Kuo A."/>
            <person name="Miyauchi S."/>
            <person name="Kiss E."/>
            <person name="Drula E."/>
            <person name="Kohler A."/>
            <person name="Sanchez-Garcia M."/>
            <person name="Andreopoulos B."/>
            <person name="Barry K.W."/>
            <person name="Bonito G."/>
            <person name="Buee M."/>
            <person name="Carver A."/>
            <person name="Chen C."/>
            <person name="Cichocki N."/>
            <person name="Clum A."/>
            <person name="Culley D."/>
            <person name="Crous P.W."/>
            <person name="Fauchery L."/>
            <person name="Girlanda M."/>
            <person name="Hayes R."/>
            <person name="Keri Z."/>
            <person name="LaButti K."/>
            <person name="Lipzen A."/>
            <person name="Lombard V."/>
            <person name="Magnuson J."/>
            <person name="Maillard F."/>
            <person name="Morin E."/>
            <person name="Murat C."/>
            <person name="Nolan M."/>
            <person name="Ohm R."/>
            <person name="Pangilinan J."/>
            <person name="Pereira M."/>
            <person name="Perotto S."/>
            <person name="Peter M."/>
            <person name="Riley R."/>
            <person name="Sitrit Y."/>
            <person name="Stielow B."/>
            <person name="Szollosi G."/>
            <person name="Zifcakova L."/>
            <person name="Stursova M."/>
            <person name="Spatafora J.W."/>
            <person name="Tedersoo L."/>
            <person name="Vaario L.-M."/>
            <person name="Yamada A."/>
            <person name="Yan M."/>
            <person name="Wang P."/>
            <person name="Xu J."/>
            <person name="Bruns T."/>
            <person name="Baldrian P."/>
            <person name="Vilgalys R."/>
            <person name="Henrissat B."/>
            <person name="Grigoriev I.V."/>
            <person name="Hibbett D."/>
            <person name="Nagy L.G."/>
            <person name="Martin F.M."/>
        </authorList>
    </citation>
    <scope>NUCLEOTIDE SEQUENCE</scope>
    <source>
        <strain evidence="1">BED1</strain>
    </source>
</reference>
<dbReference type="AlphaFoldDB" id="A0AAD4BV18"/>
<protein>
    <submittedName>
        <fullName evidence="1">Uncharacterized protein</fullName>
    </submittedName>
</protein>
<dbReference type="EMBL" id="WHUW01000012">
    <property type="protein sequence ID" value="KAF8440383.1"/>
    <property type="molecule type" value="Genomic_DNA"/>
</dbReference>
<organism evidence="1 2">
    <name type="scientific">Boletus edulis BED1</name>
    <dbReference type="NCBI Taxonomy" id="1328754"/>
    <lineage>
        <taxon>Eukaryota</taxon>
        <taxon>Fungi</taxon>
        <taxon>Dikarya</taxon>
        <taxon>Basidiomycota</taxon>
        <taxon>Agaricomycotina</taxon>
        <taxon>Agaricomycetes</taxon>
        <taxon>Agaricomycetidae</taxon>
        <taxon>Boletales</taxon>
        <taxon>Boletineae</taxon>
        <taxon>Boletaceae</taxon>
        <taxon>Boletoideae</taxon>
        <taxon>Boletus</taxon>
    </lineage>
</organism>
<reference evidence="1" key="2">
    <citation type="journal article" date="2020" name="Nat. Commun.">
        <title>Large-scale genome sequencing of mycorrhizal fungi provides insights into the early evolution of symbiotic traits.</title>
        <authorList>
            <person name="Miyauchi S."/>
            <person name="Kiss E."/>
            <person name="Kuo A."/>
            <person name="Drula E."/>
            <person name="Kohler A."/>
            <person name="Sanchez-Garcia M."/>
            <person name="Morin E."/>
            <person name="Andreopoulos B."/>
            <person name="Barry K.W."/>
            <person name="Bonito G."/>
            <person name="Buee M."/>
            <person name="Carver A."/>
            <person name="Chen C."/>
            <person name="Cichocki N."/>
            <person name="Clum A."/>
            <person name="Culley D."/>
            <person name="Crous P.W."/>
            <person name="Fauchery L."/>
            <person name="Girlanda M."/>
            <person name="Hayes R.D."/>
            <person name="Keri Z."/>
            <person name="LaButti K."/>
            <person name="Lipzen A."/>
            <person name="Lombard V."/>
            <person name="Magnuson J."/>
            <person name="Maillard F."/>
            <person name="Murat C."/>
            <person name="Nolan M."/>
            <person name="Ohm R.A."/>
            <person name="Pangilinan J."/>
            <person name="Pereira M.F."/>
            <person name="Perotto S."/>
            <person name="Peter M."/>
            <person name="Pfister S."/>
            <person name="Riley R."/>
            <person name="Sitrit Y."/>
            <person name="Stielow J.B."/>
            <person name="Szollosi G."/>
            <person name="Zifcakova L."/>
            <person name="Stursova M."/>
            <person name="Spatafora J.W."/>
            <person name="Tedersoo L."/>
            <person name="Vaario L.M."/>
            <person name="Yamada A."/>
            <person name="Yan M."/>
            <person name="Wang P."/>
            <person name="Xu J."/>
            <person name="Bruns T."/>
            <person name="Baldrian P."/>
            <person name="Vilgalys R."/>
            <person name="Dunand C."/>
            <person name="Henrissat B."/>
            <person name="Grigoriev I.V."/>
            <person name="Hibbett D."/>
            <person name="Nagy L.G."/>
            <person name="Martin F.M."/>
        </authorList>
    </citation>
    <scope>NUCLEOTIDE SEQUENCE</scope>
    <source>
        <strain evidence="1">BED1</strain>
    </source>
</reference>
<evidence type="ECO:0000313" key="2">
    <source>
        <dbReference type="Proteomes" id="UP001194468"/>
    </source>
</evidence>